<dbReference type="OrthoDB" id="45710at2157"/>
<dbReference type="GeneID" id="28490423"/>
<dbReference type="KEGG" id="pyc:TQ32_01285"/>
<evidence type="ECO:0008006" key="6">
    <source>
        <dbReference type="Google" id="ProtNLM"/>
    </source>
</evidence>
<reference evidence="4" key="1">
    <citation type="submission" date="2015-02" db="EMBL/GenBank/DDBJ databases">
        <title>Pyrococcus kukulkanii sp. nov., a novel hyperthermophilic archaeon isolated from a deep-sea hydrothermal vent at the Guaymas Basin.</title>
        <authorList>
            <person name="Oger P.M."/>
            <person name="Callac N."/>
            <person name="Jebbar M."/>
            <person name="Godfroy A."/>
        </authorList>
    </citation>
    <scope>NUCLEOTIDE SEQUENCE [LARGE SCALE GENOMIC DNA]</scope>
    <source>
        <strain evidence="4">NCB100</strain>
    </source>
</reference>
<evidence type="ECO:0000256" key="1">
    <source>
        <dbReference type="SAM" id="Coils"/>
    </source>
</evidence>
<keyword evidence="5" id="KW-1185">Reference proteome</keyword>
<dbReference type="EMBL" id="JARRIG010000002">
    <property type="protein sequence ID" value="MFA4803842.1"/>
    <property type="molecule type" value="Genomic_DNA"/>
</dbReference>
<evidence type="ECO:0000313" key="2">
    <source>
        <dbReference type="EMBL" id="AMM53282.1"/>
    </source>
</evidence>
<dbReference type="AlphaFoldDB" id="A0A127B7E6"/>
<dbReference type="Proteomes" id="UP000070587">
    <property type="component" value="Chromosome"/>
</dbReference>
<gene>
    <name evidence="3" type="ORF">P8X34_03645</name>
    <name evidence="2" type="ORF">TQ32_01285</name>
</gene>
<dbReference type="STRING" id="1609559.TQ32_01285"/>
<protein>
    <recommendedName>
        <fullName evidence="6">VapB-type antitoxin</fullName>
    </recommendedName>
</protein>
<evidence type="ECO:0000313" key="3">
    <source>
        <dbReference type="EMBL" id="MFA4803842.1"/>
    </source>
</evidence>
<proteinExistence type="predicted"/>
<dbReference type="PATRIC" id="fig|1609559.3.peg.268"/>
<keyword evidence="1" id="KW-0175">Coiled coil</keyword>
<dbReference type="PANTHER" id="PTHR42244">
    <property type="entry name" value="ANTITOXIN VAPB3-RELATED"/>
    <property type="match status" value="1"/>
</dbReference>
<name>A0A127B7E6_9EURY</name>
<dbReference type="EMBL" id="CP010835">
    <property type="protein sequence ID" value="AMM53282.1"/>
    <property type="molecule type" value="Genomic_DNA"/>
</dbReference>
<sequence>MAVLSIRIPDDLKEKMKEFDINWSEEIRKFIKERIEYEERKRTLEKALELLKNTPGSVERGFSARAVREDRDSH</sequence>
<dbReference type="InterPro" id="IPR039709">
    <property type="entry name" value="VapB3-like"/>
</dbReference>
<dbReference type="Proteomes" id="UP001571980">
    <property type="component" value="Unassembled WGS sequence"/>
</dbReference>
<organism evidence="2 4">
    <name type="scientific">Pyrococcus kukulkanii</name>
    <dbReference type="NCBI Taxonomy" id="1609559"/>
    <lineage>
        <taxon>Archaea</taxon>
        <taxon>Methanobacteriati</taxon>
        <taxon>Methanobacteriota</taxon>
        <taxon>Thermococci</taxon>
        <taxon>Thermococcales</taxon>
        <taxon>Thermococcaceae</taxon>
        <taxon>Pyrococcus</taxon>
    </lineage>
</organism>
<evidence type="ECO:0000313" key="4">
    <source>
        <dbReference type="Proteomes" id="UP000070587"/>
    </source>
</evidence>
<dbReference type="RefSeq" id="WP_068320267.1">
    <property type="nucleotide sequence ID" value="NZ_CP010835.1"/>
</dbReference>
<accession>A0A127B7E6</accession>
<reference evidence="2 4" key="2">
    <citation type="journal article" date="2016" name="Int. J. Syst. Evol. Microbiol.">
        <title>Pyrococcus kukulkanii sp. nov., a hyperthermophilic, piezophilic archaeon isolated from a deep-sea hydrothermal vent.</title>
        <authorList>
            <person name="Callac N."/>
            <person name="Oger P."/>
            <person name="Lesongeur F."/>
            <person name="Rattray J.E."/>
            <person name="Vannier P."/>
            <person name="Michoud G."/>
            <person name="Beauverger M."/>
            <person name="Gayet N."/>
            <person name="Rouxel O."/>
            <person name="Jebbar M."/>
            <person name="Godfroy A."/>
        </authorList>
    </citation>
    <scope>NUCLEOTIDE SEQUENCE [LARGE SCALE GENOMIC DNA]</scope>
    <source>
        <strain evidence="2 4">NCB100</strain>
    </source>
</reference>
<feature type="coiled-coil region" evidence="1">
    <location>
        <begin position="27"/>
        <end position="54"/>
    </location>
</feature>
<dbReference type="PANTHER" id="PTHR42244:SF2">
    <property type="entry name" value="ANTITOXIN VAPB3-RELATED"/>
    <property type="match status" value="1"/>
</dbReference>
<evidence type="ECO:0000313" key="5">
    <source>
        <dbReference type="Proteomes" id="UP001571980"/>
    </source>
</evidence>
<reference evidence="3 5" key="3">
    <citation type="submission" date="2023-03" db="EMBL/GenBank/DDBJ databases">
        <title>Speciation in Pyrococcus: adaptation to high temperature as a mechanism.</title>
        <authorList>
            <person name="Gu J."/>
        </authorList>
    </citation>
    <scope>NUCLEOTIDE SEQUENCE [LARGE SCALE GENOMIC DNA]</scope>
    <source>
        <strain evidence="3 5">LMOA34</strain>
    </source>
</reference>